<evidence type="ECO:0000313" key="2">
    <source>
        <dbReference type="EMBL" id="TYR35562.1"/>
    </source>
</evidence>
<evidence type="ECO:0000313" key="3">
    <source>
        <dbReference type="Proteomes" id="UP000322362"/>
    </source>
</evidence>
<dbReference type="EMBL" id="VTAV01000008">
    <property type="protein sequence ID" value="TYR35562.1"/>
    <property type="molecule type" value="Genomic_DNA"/>
</dbReference>
<dbReference type="Proteomes" id="UP000322362">
    <property type="component" value="Unassembled WGS sequence"/>
</dbReference>
<reference evidence="2 3" key="1">
    <citation type="submission" date="2019-08" db="EMBL/GenBank/DDBJ databases">
        <title>Phlebobacter frassis gen. nov. sp. nov., a new member of family Sphingobacteriaceae isolated from sand fly rearing media.</title>
        <authorList>
            <person name="Kakumanu M.L."/>
            <person name="Marayati B.F."/>
            <person name="Wada-Katsumata A."/>
            <person name="Wasserberg G."/>
            <person name="Schal C."/>
            <person name="Apperson C.S."/>
            <person name="Ponnusamy L."/>
        </authorList>
    </citation>
    <scope>NUCLEOTIDE SEQUENCE [LARGE SCALE GENOMIC DNA]</scope>
    <source>
        <strain evidence="2 3">SSI9</strain>
    </source>
</reference>
<keyword evidence="3" id="KW-1185">Reference proteome</keyword>
<dbReference type="Pfam" id="PF00403">
    <property type="entry name" value="HMA"/>
    <property type="match status" value="1"/>
</dbReference>
<name>A0A5D4H5K1_9SPHI</name>
<accession>A0A5D4H5K1</accession>
<dbReference type="SUPFAM" id="SSF55008">
    <property type="entry name" value="HMA, heavy metal-associated domain"/>
    <property type="match status" value="1"/>
</dbReference>
<organism evidence="2 3">
    <name type="scientific">Sphingobacterium phlebotomi</name>
    <dbReference type="NCBI Taxonomy" id="2605433"/>
    <lineage>
        <taxon>Bacteria</taxon>
        <taxon>Pseudomonadati</taxon>
        <taxon>Bacteroidota</taxon>
        <taxon>Sphingobacteriia</taxon>
        <taxon>Sphingobacteriales</taxon>
        <taxon>Sphingobacteriaceae</taxon>
        <taxon>Sphingobacterium</taxon>
    </lineage>
</organism>
<proteinExistence type="predicted"/>
<feature type="domain" description="HMA" evidence="1">
    <location>
        <begin position="3"/>
        <end position="69"/>
    </location>
</feature>
<protein>
    <submittedName>
        <fullName evidence="2">Heavy-metal-associated domain-containing protein</fullName>
    </submittedName>
</protein>
<dbReference type="AlphaFoldDB" id="A0A5D4H5K1"/>
<dbReference type="InterPro" id="IPR006121">
    <property type="entry name" value="HMA_dom"/>
</dbReference>
<dbReference type="Gene3D" id="3.30.70.100">
    <property type="match status" value="1"/>
</dbReference>
<gene>
    <name evidence="2" type="ORF">FXV77_12630</name>
</gene>
<comment type="caution">
    <text evidence="2">The sequence shown here is derived from an EMBL/GenBank/DDBJ whole genome shotgun (WGS) entry which is preliminary data.</text>
</comment>
<dbReference type="CDD" id="cd00371">
    <property type="entry name" value="HMA"/>
    <property type="match status" value="1"/>
</dbReference>
<dbReference type="InterPro" id="IPR036163">
    <property type="entry name" value="HMA_dom_sf"/>
</dbReference>
<dbReference type="RefSeq" id="WP_148919588.1">
    <property type="nucleotide sequence ID" value="NZ_VTAV01000008.1"/>
</dbReference>
<dbReference type="GO" id="GO:0046872">
    <property type="term" value="F:metal ion binding"/>
    <property type="evidence" value="ECO:0007669"/>
    <property type="project" value="InterPro"/>
</dbReference>
<dbReference type="PROSITE" id="PS50846">
    <property type="entry name" value="HMA_2"/>
    <property type="match status" value="1"/>
</dbReference>
<sequence>MENKTFKFKTNINCGGCVSGVTPFLNGLDGVTKWEVDTNNKDKILTVVADTATEKEVIDSVQKAGFKIEPMQV</sequence>
<evidence type="ECO:0000259" key="1">
    <source>
        <dbReference type="PROSITE" id="PS50846"/>
    </source>
</evidence>